<evidence type="ECO:0008006" key="3">
    <source>
        <dbReference type="Google" id="ProtNLM"/>
    </source>
</evidence>
<dbReference type="OrthoDB" id="10260355at2759"/>
<evidence type="ECO:0000313" key="2">
    <source>
        <dbReference type="Proteomes" id="UP000509510"/>
    </source>
</evidence>
<dbReference type="KEGG" id="trg:TRUGW13939_08726"/>
<dbReference type="GeneID" id="55996214"/>
<reference evidence="2" key="1">
    <citation type="submission" date="2020-06" db="EMBL/GenBank/DDBJ databases">
        <title>A chromosome-scale genome assembly of Talaromyces rugulosus W13939.</title>
        <authorList>
            <person name="Wang B."/>
            <person name="Guo L."/>
            <person name="Ye K."/>
            <person name="Wang L."/>
        </authorList>
    </citation>
    <scope>NUCLEOTIDE SEQUENCE [LARGE SCALE GENOMIC DNA]</scope>
    <source>
        <strain evidence="2">W13939</strain>
    </source>
</reference>
<sequence>MTQTQERKPPKPRFGRLLKADTLWWNTEYSSDNDTLVDELWTNKIPWERAFSLGPRGERHIYQLVEALGNNGDKKFHIDSRTISSLIVENDKNAVKLLFSDGTSATEAFLVHNPFTQVKGPFAAQLGITVTPSPIPGIEIGDLAVSPPTYQTNVRGAFAAGDCITPYKVVPGAISSGCNAAVAASSQLLAEKYGHHAMF</sequence>
<gene>
    <name evidence="1" type="ORF">TRUGW13939_08726</name>
</gene>
<dbReference type="RefSeq" id="XP_035347748.1">
    <property type="nucleotide sequence ID" value="XM_035491855.1"/>
</dbReference>
<organism evidence="1 2">
    <name type="scientific">Talaromyces rugulosus</name>
    <name type="common">Penicillium rugulosum</name>
    <dbReference type="NCBI Taxonomy" id="121627"/>
    <lineage>
        <taxon>Eukaryota</taxon>
        <taxon>Fungi</taxon>
        <taxon>Dikarya</taxon>
        <taxon>Ascomycota</taxon>
        <taxon>Pezizomycotina</taxon>
        <taxon>Eurotiomycetes</taxon>
        <taxon>Eurotiomycetidae</taxon>
        <taxon>Eurotiales</taxon>
        <taxon>Trichocomaceae</taxon>
        <taxon>Talaromyces</taxon>
        <taxon>Talaromyces sect. Islandici</taxon>
    </lineage>
</organism>
<dbReference type="SUPFAM" id="SSF51905">
    <property type="entry name" value="FAD/NAD(P)-binding domain"/>
    <property type="match status" value="1"/>
</dbReference>
<name>A0A7H8R5B4_TALRU</name>
<evidence type="ECO:0000313" key="1">
    <source>
        <dbReference type="EMBL" id="QKX61574.1"/>
    </source>
</evidence>
<accession>A0A7H8R5B4</accession>
<proteinExistence type="predicted"/>
<dbReference type="AlphaFoldDB" id="A0A7H8R5B4"/>
<dbReference type="Gene3D" id="3.50.50.60">
    <property type="entry name" value="FAD/NAD(P)-binding domain"/>
    <property type="match status" value="2"/>
</dbReference>
<keyword evidence="2" id="KW-1185">Reference proteome</keyword>
<dbReference type="EMBL" id="CP055902">
    <property type="protein sequence ID" value="QKX61574.1"/>
    <property type="molecule type" value="Genomic_DNA"/>
</dbReference>
<protein>
    <recommendedName>
        <fullName evidence="3">FAD/NAD(P)-binding domain-containing protein</fullName>
    </recommendedName>
</protein>
<dbReference type="InterPro" id="IPR036188">
    <property type="entry name" value="FAD/NAD-bd_sf"/>
</dbReference>
<dbReference type="Proteomes" id="UP000509510">
    <property type="component" value="Chromosome V"/>
</dbReference>